<evidence type="ECO:0000256" key="3">
    <source>
        <dbReference type="ARBA" id="ARBA00022679"/>
    </source>
</evidence>
<dbReference type="PANTHER" id="PTHR44942:SF4">
    <property type="entry name" value="METHYLTRANSFERASE TYPE 11 DOMAIN-CONTAINING PROTEIN"/>
    <property type="match status" value="1"/>
</dbReference>
<dbReference type="STRING" id="1618572.UT17_C0007G0012"/>
<dbReference type="Gene3D" id="3.40.50.150">
    <property type="entry name" value="Vaccinia Virus protein VP39"/>
    <property type="match status" value="1"/>
</dbReference>
<reference evidence="5 6" key="1">
    <citation type="journal article" date="2015" name="Nature">
        <title>rRNA introns, odd ribosomes, and small enigmatic genomes across a large radiation of phyla.</title>
        <authorList>
            <person name="Brown C.T."/>
            <person name="Hug L.A."/>
            <person name="Thomas B.C."/>
            <person name="Sharon I."/>
            <person name="Castelle C.J."/>
            <person name="Singh A."/>
            <person name="Wilkins M.J."/>
            <person name="Williams K.H."/>
            <person name="Banfield J.F."/>
        </authorList>
    </citation>
    <scope>NUCLEOTIDE SEQUENCE [LARGE SCALE GENOMIC DNA]</scope>
</reference>
<feature type="domain" description="Methyltransferase type 11" evidence="4">
    <location>
        <begin position="35"/>
        <end position="130"/>
    </location>
</feature>
<comment type="caution">
    <text evidence="5">The sequence shown here is derived from an EMBL/GenBank/DDBJ whole genome shotgun (WGS) entry which is preliminary data.</text>
</comment>
<comment type="similarity">
    <text evidence="1">Belongs to the methyltransferase superfamily.</text>
</comment>
<evidence type="ECO:0000256" key="2">
    <source>
        <dbReference type="ARBA" id="ARBA00022603"/>
    </source>
</evidence>
<dbReference type="GO" id="GO:0032259">
    <property type="term" value="P:methylation"/>
    <property type="evidence" value="ECO:0007669"/>
    <property type="project" value="UniProtKB-KW"/>
</dbReference>
<gene>
    <name evidence="5" type="ORF">UT17_C0007G0012</name>
</gene>
<accession>A0A0G0PQ48</accession>
<proteinExistence type="inferred from homology"/>
<keyword evidence="2" id="KW-0489">Methyltransferase</keyword>
<evidence type="ECO:0000313" key="6">
    <source>
        <dbReference type="Proteomes" id="UP000034774"/>
    </source>
</evidence>
<dbReference type="Pfam" id="PF08241">
    <property type="entry name" value="Methyltransf_11"/>
    <property type="match status" value="1"/>
</dbReference>
<organism evidence="5 6">
    <name type="scientific">Candidatus Woesebacteria bacterium GW2011_GWB1_39_10</name>
    <dbReference type="NCBI Taxonomy" id="1618572"/>
    <lineage>
        <taxon>Bacteria</taxon>
        <taxon>Candidatus Woeseibacteriota</taxon>
    </lineage>
</organism>
<dbReference type="GO" id="GO:0008757">
    <property type="term" value="F:S-adenosylmethionine-dependent methyltransferase activity"/>
    <property type="evidence" value="ECO:0007669"/>
    <property type="project" value="InterPro"/>
</dbReference>
<evidence type="ECO:0000259" key="4">
    <source>
        <dbReference type="Pfam" id="PF08241"/>
    </source>
</evidence>
<dbReference type="Proteomes" id="UP000034774">
    <property type="component" value="Unassembled WGS sequence"/>
</dbReference>
<dbReference type="AlphaFoldDB" id="A0A0G0PQ48"/>
<keyword evidence="3" id="KW-0808">Transferase</keyword>
<dbReference type="EMBL" id="LBVU01000007">
    <property type="protein sequence ID" value="KKQ91486.1"/>
    <property type="molecule type" value="Genomic_DNA"/>
</dbReference>
<dbReference type="CDD" id="cd02440">
    <property type="entry name" value="AdoMet_MTases"/>
    <property type="match status" value="1"/>
</dbReference>
<dbReference type="InterPro" id="IPR013216">
    <property type="entry name" value="Methyltransf_11"/>
</dbReference>
<sequence length="228" mass="26990">MKNIIQEKPTNDLHGRLLHTIKFIDNKDIKNKIVLDIGCGYGWCELNLLKRGVKKIYATEVTSEDLDTIKKNIKHPKVVYQVANATNLPFPDKSVDTVLCWEVIEHIPVGTEKQLFSEVHRILKPYGSFYLSTPYKSWPSMVFDPAWWLIGHRHYSLKELNQYANSKKMTMSKNTIKGRWWELTGILNMYFSKWILRRNPLFRSMFYKKIDHEYKQPGFIDIFVKFTK</sequence>
<evidence type="ECO:0000256" key="1">
    <source>
        <dbReference type="ARBA" id="ARBA00008361"/>
    </source>
</evidence>
<protein>
    <recommendedName>
        <fullName evidence="4">Methyltransferase type 11 domain-containing protein</fullName>
    </recommendedName>
</protein>
<dbReference type="PANTHER" id="PTHR44942">
    <property type="entry name" value="METHYLTRANSF_11 DOMAIN-CONTAINING PROTEIN"/>
    <property type="match status" value="1"/>
</dbReference>
<name>A0A0G0PQ48_9BACT</name>
<dbReference type="SUPFAM" id="SSF53335">
    <property type="entry name" value="S-adenosyl-L-methionine-dependent methyltransferases"/>
    <property type="match status" value="1"/>
</dbReference>
<evidence type="ECO:0000313" key="5">
    <source>
        <dbReference type="EMBL" id="KKQ91486.1"/>
    </source>
</evidence>
<dbReference type="InterPro" id="IPR029063">
    <property type="entry name" value="SAM-dependent_MTases_sf"/>
</dbReference>
<dbReference type="InterPro" id="IPR051052">
    <property type="entry name" value="Diverse_substrate_MTase"/>
</dbReference>